<accession>A0ACC6UQR0</accession>
<comment type="caution">
    <text evidence="1">The sequence shown here is derived from an EMBL/GenBank/DDBJ whole genome shotgun (WGS) entry which is preliminary data.</text>
</comment>
<reference evidence="1" key="1">
    <citation type="submission" date="2024-07" db="EMBL/GenBank/DDBJ databases">
        <title>Genome sequencing of plant associated microbes to promote plant fitness in Sorghum bicolor and Oryza sativa.</title>
        <authorList>
            <person name="Coleman-Derr D."/>
        </authorList>
    </citation>
    <scope>NUCLEOTIDE SEQUENCE</scope>
    <source>
        <strain evidence="1">SAI-173</strain>
    </source>
</reference>
<sequence>MSWAIPPGWQPAVQRGDRYRDRWTDLEAVRGEERLIYEVKGRTKEKGIDADMAYGQLLRRMTSQDARIPYALVVPWAPALTSPTASPAAPTDDRRGGVAPGEQGCGHGIFGGMTPSPRTKRRSALPLPLADQTVLSFRFTPSPRGARLARRLACCQMDAWGWHHGIPAHDAVELIVAELANNAVTHGRVPGRDAELRLSREDGGRVRVEVSDARGERLPETRDAGTGEEGGRGLLLVAALAKEWGTAPLPGAPGKTVWAVVPAEPVRG</sequence>
<keyword evidence="2" id="KW-1185">Reference proteome</keyword>
<evidence type="ECO:0000313" key="1">
    <source>
        <dbReference type="EMBL" id="MEY9813864.1"/>
    </source>
</evidence>
<gene>
    <name evidence="1" type="ORF">RKD21_004121</name>
</gene>
<proteinExistence type="predicted"/>
<name>A0ACC6UQR0_STRAO</name>
<protein>
    <submittedName>
        <fullName evidence="1">Uncharacterized protein</fullName>
    </submittedName>
</protein>
<evidence type="ECO:0000313" key="2">
    <source>
        <dbReference type="Proteomes" id="UP001565447"/>
    </source>
</evidence>
<dbReference type="Proteomes" id="UP001565447">
    <property type="component" value="Unassembled WGS sequence"/>
</dbReference>
<dbReference type="EMBL" id="JBGCBD010000002">
    <property type="protein sequence ID" value="MEY9813864.1"/>
    <property type="molecule type" value="Genomic_DNA"/>
</dbReference>
<organism evidence="1 2">
    <name type="scientific">Streptomyces albogriseolus</name>
    <dbReference type="NCBI Taxonomy" id="1887"/>
    <lineage>
        <taxon>Bacteria</taxon>
        <taxon>Bacillati</taxon>
        <taxon>Actinomycetota</taxon>
        <taxon>Actinomycetes</taxon>
        <taxon>Kitasatosporales</taxon>
        <taxon>Streptomycetaceae</taxon>
        <taxon>Streptomyces</taxon>
        <taxon>Streptomyces albogriseolus group</taxon>
    </lineage>
</organism>